<name>A0ABT2QNP1_9STAP</name>
<feature type="compositionally biased region" description="Polar residues" evidence="1">
    <location>
        <begin position="1"/>
        <end position="11"/>
    </location>
</feature>
<reference evidence="2 3" key="1">
    <citation type="journal article" date="2023" name="Int. J. Syst. Evol. Microbiol.">
        <title>Streptococcus sciuri sp. nov., Staphylococcus marylandisciuri sp. nov. and Staphylococcus americanisciuri sp. nov., isolated from faeces of eastern grey squirrel (Sciurus carolinensis).</title>
        <authorList>
            <person name="Volokhov D.V."/>
            <person name="Zagorodnyaya T.A."/>
            <person name="Furtak V.A."/>
            <person name="Nattanmai G."/>
            <person name="Randall L."/>
            <person name="Jose S."/>
            <person name="Gao Y."/>
            <person name="Eisenberg T."/>
            <person name="Delmonte P."/>
            <person name="Blom J."/>
            <person name="Mitchell K.K."/>
        </authorList>
    </citation>
    <scope>NUCLEOTIDE SEQUENCE [LARGE SCALE GENOMIC DNA]</scope>
    <source>
        <strain evidence="2 3">SQ8-PEA</strain>
    </source>
</reference>
<accession>A0ABT2QNP1</accession>
<organism evidence="2 3">
    <name type="scientific">Staphylococcus marylandisciuri</name>
    <dbReference type="NCBI Taxonomy" id="2981529"/>
    <lineage>
        <taxon>Bacteria</taxon>
        <taxon>Bacillati</taxon>
        <taxon>Bacillota</taxon>
        <taxon>Bacilli</taxon>
        <taxon>Bacillales</taxon>
        <taxon>Staphylococcaceae</taxon>
        <taxon>Staphylococcus</taxon>
    </lineage>
</organism>
<dbReference type="EMBL" id="JAOPKZ010000003">
    <property type="protein sequence ID" value="MCU5745589.1"/>
    <property type="molecule type" value="Genomic_DNA"/>
</dbReference>
<feature type="region of interest" description="Disordered" evidence="1">
    <location>
        <begin position="1"/>
        <end position="28"/>
    </location>
</feature>
<protein>
    <submittedName>
        <fullName evidence="2">Uncharacterized protein</fullName>
    </submittedName>
</protein>
<dbReference type="Proteomes" id="UP001209553">
    <property type="component" value="Unassembled WGS sequence"/>
</dbReference>
<evidence type="ECO:0000256" key="1">
    <source>
        <dbReference type="SAM" id="MobiDB-lite"/>
    </source>
</evidence>
<sequence>MTDHTISNYTIKNEHKHRTADVKDKESNQGVQYAYIPLVAKEN</sequence>
<gene>
    <name evidence="2" type="ORF">N9R04_02485</name>
</gene>
<evidence type="ECO:0000313" key="2">
    <source>
        <dbReference type="EMBL" id="MCU5745589.1"/>
    </source>
</evidence>
<keyword evidence="3" id="KW-1185">Reference proteome</keyword>
<comment type="caution">
    <text evidence="2">The sequence shown here is derived from an EMBL/GenBank/DDBJ whole genome shotgun (WGS) entry which is preliminary data.</text>
</comment>
<proteinExistence type="predicted"/>
<evidence type="ECO:0000313" key="3">
    <source>
        <dbReference type="Proteomes" id="UP001209553"/>
    </source>
</evidence>